<dbReference type="Proteomes" id="UP000187209">
    <property type="component" value="Unassembled WGS sequence"/>
</dbReference>
<keyword evidence="3" id="KW-1185">Reference proteome</keyword>
<evidence type="ECO:0000313" key="3">
    <source>
        <dbReference type="Proteomes" id="UP000187209"/>
    </source>
</evidence>
<proteinExistence type="predicted"/>
<evidence type="ECO:0000256" key="1">
    <source>
        <dbReference type="SAM" id="MobiDB-lite"/>
    </source>
</evidence>
<accession>A0A1R2BGS7</accession>
<feature type="compositionally biased region" description="Basic and acidic residues" evidence="1">
    <location>
        <begin position="72"/>
        <end position="84"/>
    </location>
</feature>
<dbReference type="AlphaFoldDB" id="A0A1R2BGS7"/>
<protein>
    <submittedName>
        <fullName evidence="2">Uncharacterized protein</fullName>
    </submittedName>
</protein>
<organism evidence="2 3">
    <name type="scientific">Stentor coeruleus</name>
    <dbReference type="NCBI Taxonomy" id="5963"/>
    <lineage>
        <taxon>Eukaryota</taxon>
        <taxon>Sar</taxon>
        <taxon>Alveolata</taxon>
        <taxon>Ciliophora</taxon>
        <taxon>Postciliodesmatophora</taxon>
        <taxon>Heterotrichea</taxon>
        <taxon>Heterotrichida</taxon>
        <taxon>Stentoridae</taxon>
        <taxon>Stentor</taxon>
    </lineage>
</organism>
<evidence type="ECO:0000313" key="2">
    <source>
        <dbReference type="EMBL" id="OMJ75939.1"/>
    </source>
</evidence>
<comment type="caution">
    <text evidence="2">The sequence shown here is derived from an EMBL/GenBank/DDBJ whole genome shotgun (WGS) entry which is preliminary data.</text>
</comment>
<sequence length="301" mass="35641">MNRSHFRPTRLSDPSETYGYKKIIKELEDKIDFHSESPKINASLIIPIHPSPDKYRYAEELKLQILQQAQSKEQEKAERKKPAISEDFYGYPNLPQTPPKIRRLRQLEQMKKMQESLNTQLQIKKDTTFESKNKINEHEKLLTEKDIMKMKEEKYEKISKKEKYKEILIKSWDLASKTNELKKKIEETERKGNSTSKYDYYDNTLSPTTSRIFKDDMDIKNQITDKILNTNKDHKYINPTKLALIKKAQALRDSIELKIQNSYQHKIKKILEQAKNTREIKRNKYSNSQTGHLLKPIPSPT</sequence>
<name>A0A1R2BGS7_9CILI</name>
<feature type="region of interest" description="Disordered" evidence="1">
    <location>
        <begin position="72"/>
        <end position="92"/>
    </location>
</feature>
<dbReference type="EMBL" id="MPUH01000661">
    <property type="protein sequence ID" value="OMJ75939.1"/>
    <property type="molecule type" value="Genomic_DNA"/>
</dbReference>
<feature type="region of interest" description="Disordered" evidence="1">
    <location>
        <begin position="282"/>
        <end position="301"/>
    </location>
</feature>
<reference evidence="2 3" key="1">
    <citation type="submission" date="2016-11" db="EMBL/GenBank/DDBJ databases">
        <title>The macronuclear genome of Stentor coeruleus: a giant cell with tiny introns.</title>
        <authorList>
            <person name="Slabodnick M."/>
            <person name="Ruby J.G."/>
            <person name="Reiff S.B."/>
            <person name="Swart E.C."/>
            <person name="Gosai S."/>
            <person name="Prabakaran S."/>
            <person name="Witkowska E."/>
            <person name="Larue G.E."/>
            <person name="Fisher S."/>
            <person name="Freeman R.M."/>
            <person name="Gunawardena J."/>
            <person name="Chu W."/>
            <person name="Stover N.A."/>
            <person name="Gregory B.D."/>
            <person name="Nowacki M."/>
            <person name="Derisi J."/>
            <person name="Roy S.W."/>
            <person name="Marshall W.F."/>
            <person name="Sood P."/>
        </authorList>
    </citation>
    <scope>NUCLEOTIDE SEQUENCE [LARGE SCALE GENOMIC DNA]</scope>
    <source>
        <strain evidence="2">WM001</strain>
    </source>
</reference>
<gene>
    <name evidence="2" type="ORF">SteCoe_24835</name>
</gene>